<evidence type="ECO:0000313" key="3">
    <source>
        <dbReference type="EMBL" id="TMP83639.1"/>
    </source>
</evidence>
<sequence>MIVLLRSADYEYDSRLRKYIKVLEEESKDFIVLHWPRNRKVEDTNNLLSCKERATYGGKFANLMGYFKWFVFLFAYLFNHRKEIKIIHAIDFDTGIVSLVMKLLFNKNYIYEIYDHYADSRNLKGSARKVINGIEKIIAKKAKSVVLVDKARIEQHKFSENLSIKIIENVPNFSVTRQQFETQNSERLSLCYVGVLEKQHRGLENLLKVAEKLPVELHIAGFGGVESLFKNCQFANVHFYGSVNHERAQELMQGCDLMLGLYYLSNHNHFYASPNKYYEHLALGKPLLTSKGTPPGDKVAKYNTGWAIGDSYNELYKVLSEIIAGKKQELVEKGSNAYNVWQNNYSNYHLTLKSTYLDLVD</sequence>
<dbReference type="GO" id="GO:0009103">
    <property type="term" value="P:lipopolysaccharide biosynthetic process"/>
    <property type="evidence" value="ECO:0007669"/>
    <property type="project" value="TreeGrafter"/>
</dbReference>
<organism evidence="3 4">
    <name type="scientific">Pseudoalteromonas phenolica</name>
    <dbReference type="NCBI Taxonomy" id="161398"/>
    <lineage>
        <taxon>Bacteria</taxon>
        <taxon>Pseudomonadati</taxon>
        <taxon>Pseudomonadota</taxon>
        <taxon>Gammaproteobacteria</taxon>
        <taxon>Alteromonadales</taxon>
        <taxon>Pseudoalteromonadaceae</taxon>
        <taxon>Pseudoalteromonas</taxon>
    </lineage>
</organism>
<keyword evidence="1" id="KW-0808">Transferase</keyword>
<protein>
    <recommendedName>
        <fullName evidence="2">Glycosyl transferase family 1 domain-containing protein</fullName>
    </recommendedName>
</protein>
<accession>A0A5S3YY54</accession>
<dbReference type="PANTHER" id="PTHR46401">
    <property type="entry name" value="GLYCOSYLTRANSFERASE WBBK-RELATED"/>
    <property type="match status" value="1"/>
</dbReference>
<proteinExistence type="predicted"/>
<dbReference type="SUPFAM" id="SSF53756">
    <property type="entry name" value="UDP-Glycosyltransferase/glycogen phosphorylase"/>
    <property type="match status" value="1"/>
</dbReference>
<dbReference type="PANTHER" id="PTHR46401:SF2">
    <property type="entry name" value="GLYCOSYLTRANSFERASE WBBK-RELATED"/>
    <property type="match status" value="1"/>
</dbReference>
<dbReference type="Proteomes" id="UP000307362">
    <property type="component" value="Unassembled WGS sequence"/>
</dbReference>
<dbReference type="OrthoDB" id="9803968at2"/>
<dbReference type="EMBL" id="PNCM01000006">
    <property type="protein sequence ID" value="TMP83639.1"/>
    <property type="molecule type" value="Genomic_DNA"/>
</dbReference>
<name>A0A5S3YY54_9GAMM</name>
<dbReference type="Pfam" id="PF00534">
    <property type="entry name" value="Glycos_transf_1"/>
    <property type="match status" value="1"/>
</dbReference>
<comment type="caution">
    <text evidence="3">The sequence shown here is derived from an EMBL/GenBank/DDBJ whole genome shotgun (WGS) entry which is preliminary data.</text>
</comment>
<feature type="domain" description="Glycosyl transferase family 1" evidence="2">
    <location>
        <begin position="182"/>
        <end position="326"/>
    </location>
</feature>
<reference evidence="3 4" key="1">
    <citation type="submission" date="2017-12" db="EMBL/GenBank/DDBJ databases">
        <authorList>
            <person name="Paulsen S."/>
            <person name="Gram L.K."/>
        </authorList>
    </citation>
    <scope>NUCLEOTIDE SEQUENCE [LARGE SCALE GENOMIC DNA]</scope>
    <source>
        <strain evidence="3 4">S1189</strain>
    </source>
</reference>
<evidence type="ECO:0000256" key="1">
    <source>
        <dbReference type="ARBA" id="ARBA00022679"/>
    </source>
</evidence>
<dbReference type="Gene3D" id="3.40.50.2000">
    <property type="entry name" value="Glycogen Phosphorylase B"/>
    <property type="match status" value="1"/>
</dbReference>
<evidence type="ECO:0000259" key="2">
    <source>
        <dbReference type="Pfam" id="PF00534"/>
    </source>
</evidence>
<dbReference type="AlphaFoldDB" id="A0A5S3YY54"/>
<dbReference type="InterPro" id="IPR001296">
    <property type="entry name" value="Glyco_trans_1"/>
</dbReference>
<reference evidence="4" key="2">
    <citation type="submission" date="2019-06" db="EMBL/GenBank/DDBJ databases">
        <title>Co-occurence of chitin degradation, pigmentation and bioactivity in marine Pseudoalteromonas.</title>
        <authorList>
            <person name="Sonnenschein E.C."/>
            <person name="Bech P.K."/>
        </authorList>
    </citation>
    <scope>NUCLEOTIDE SEQUENCE [LARGE SCALE GENOMIC DNA]</scope>
    <source>
        <strain evidence="4">S1189</strain>
    </source>
</reference>
<gene>
    <name evidence="3" type="ORF">CWB73_02125</name>
</gene>
<dbReference type="GO" id="GO:0016757">
    <property type="term" value="F:glycosyltransferase activity"/>
    <property type="evidence" value="ECO:0007669"/>
    <property type="project" value="InterPro"/>
</dbReference>
<dbReference type="RefSeq" id="WP_138566218.1">
    <property type="nucleotide sequence ID" value="NZ_PNCM01000006.1"/>
</dbReference>
<evidence type="ECO:0000313" key="4">
    <source>
        <dbReference type="Proteomes" id="UP000307362"/>
    </source>
</evidence>